<dbReference type="EMBL" id="OW152814">
    <property type="protein sequence ID" value="CAH2050166.1"/>
    <property type="molecule type" value="Genomic_DNA"/>
</dbReference>
<evidence type="ECO:0000256" key="1">
    <source>
        <dbReference type="ARBA" id="ARBA00004613"/>
    </source>
</evidence>
<gene>
    <name evidence="6" type="ORF">IPOD504_LOCUS7282</name>
</gene>
<evidence type="ECO:0000259" key="5">
    <source>
        <dbReference type="Pfam" id="PF00151"/>
    </source>
</evidence>
<feature type="non-terminal residue" evidence="6">
    <location>
        <position position="1"/>
    </location>
</feature>
<proteinExistence type="inferred from homology"/>
<dbReference type="InterPro" id="IPR029058">
    <property type="entry name" value="AB_hydrolase_fold"/>
</dbReference>
<dbReference type="SUPFAM" id="SSF53474">
    <property type="entry name" value="alpha/beta-Hydrolases"/>
    <property type="match status" value="1"/>
</dbReference>
<evidence type="ECO:0000313" key="7">
    <source>
        <dbReference type="Proteomes" id="UP000837857"/>
    </source>
</evidence>
<evidence type="ECO:0000256" key="3">
    <source>
        <dbReference type="ARBA" id="ARBA00022525"/>
    </source>
</evidence>
<dbReference type="Pfam" id="PF00151">
    <property type="entry name" value="Lipase"/>
    <property type="match status" value="1"/>
</dbReference>
<dbReference type="InterPro" id="IPR013818">
    <property type="entry name" value="Lipase"/>
</dbReference>
<name>A0ABN8IAT4_9NEOP</name>
<keyword evidence="3" id="KW-0964">Secreted</keyword>
<evidence type="ECO:0000256" key="2">
    <source>
        <dbReference type="ARBA" id="ARBA00010701"/>
    </source>
</evidence>
<evidence type="ECO:0000256" key="4">
    <source>
        <dbReference type="RuleBase" id="RU004262"/>
    </source>
</evidence>
<sequence>MPDGEGVPHLVDLHEEPDEDVLRKPTGVNNQYWLYTRSNPDTAQNITHGDEDSIRNSFYNGSKALAVTVHGWISNGNSDMNTLITSAFLDVLDTNVIVVDWSNLASSNYISATYGVPSVGEYLGNFLVWLIDTAGGDWNRVHLVGFSLGAHVVGAAGRTARGLAARVTACSGPLLNICHILNVSLFYFGYLRIASIAPQLAADLQVSIEYLCRRHWERDAAVHAVSTFRLSQDSQSIGVRFIVHQLHQRTKCDPHGLSHVELLSFCVQAIAD</sequence>
<keyword evidence="7" id="KW-1185">Reference proteome</keyword>
<dbReference type="Proteomes" id="UP000837857">
    <property type="component" value="Chromosome 2"/>
</dbReference>
<evidence type="ECO:0000313" key="6">
    <source>
        <dbReference type="EMBL" id="CAH2050166.1"/>
    </source>
</evidence>
<dbReference type="Gene3D" id="3.40.50.1820">
    <property type="entry name" value="alpha/beta hydrolase"/>
    <property type="match status" value="1"/>
</dbReference>
<accession>A0ABN8IAT4</accession>
<dbReference type="PRINTS" id="PR00821">
    <property type="entry name" value="TAGLIPASE"/>
</dbReference>
<dbReference type="InterPro" id="IPR000734">
    <property type="entry name" value="TAG_lipase"/>
</dbReference>
<protein>
    <recommendedName>
        <fullName evidence="5">Lipase domain-containing protein</fullName>
    </recommendedName>
</protein>
<dbReference type="PANTHER" id="PTHR11610">
    <property type="entry name" value="LIPASE"/>
    <property type="match status" value="1"/>
</dbReference>
<comment type="subcellular location">
    <subcellularLocation>
        <location evidence="1">Secreted</location>
    </subcellularLocation>
</comment>
<feature type="domain" description="Lipase" evidence="5">
    <location>
        <begin position="22"/>
        <end position="169"/>
    </location>
</feature>
<dbReference type="PANTHER" id="PTHR11610:SF173">
    <property type="entry name" value="LIPASE DOMAIN-CONTAINING PROTEIN-RELATED"/>
    <property type="match status" value="1"/>
</dbReference>
<reference evidence="6" key="1">
    <citation type="submission" date="2022-03" db="EMBL/GenBank/DDBJ databases">
        <authorList>
            <person name="Martin H S."/>
        </authorList>
    </citation>
    <scope>NUCLEOTIDE SEQUENCE</scope>
</reference>
<comment type="similarity">
    <text evidence="2 4">Belongs to the AB hydrolase superfamily. Lipase family.</text>
</comment>
<organism evidence="6 7">
    <name type="scientific">Iphiclides podalirius</name>
    <name type="common">scarce swallowtail</name>
    <dbReference type="NCBI Taxonomy" id="110791"/>
    <lineage>
        <taxon>Eukaryota</taxon>
        <taxon>Metazoa</taxon>
        <taxon>Ecdysozoa</taxon>
        <taxon>Arthropoda</taxon>
        <taxon>Hexapoda</taxon>
        <taxon>Insecta</taxon>
        <taxon>Pterygota</taxon>
        <taxon>Neoptera</taxon>
        <taxon>Endopterygota</taxon>
        <taxon>Lepidoptera</taxon>
        <taxon>Glossata</taxon>
        <taxon>Ditrysia</taxon>
        <taxon>Papilionoidea</taxon>
        <taxon>Papilionidae</taxon>
        <taxon>Papilioninae</taxon>
        <taxon>Iphiclides</taxon>
    </lineage>
</organism>